<protein>
    <recommendedName>
        <fullName evidence="3">Caspase family p20 domain-containing protein</fullName>
    </recommendedName>
</protein>
<dbReference type="SUPFAM" id="SSF52129">
    <property type="entry name" value="Caspase-like"/>
    <property type="match status" value="1"/>
</dbReference>
<evidence type="ECO:0000313" key="5">
    <source>
        <dbReference type="Proteomes" id="UP001163046"/>
    </source>
</evidence>
<feature type="domain" description="Caspase family p20" evidence="3">
    <location>
        <begin position="72"/>
        <end position="169"/>
    </location>
</feature>
<dbReference type="GO" id="GO:0005737">
    <property type="term" value="C:cytoplasm"/>
    <property type="evidence" value="ECO:0007669"/>
    <property type="project" value="UniProtKB-ARBA"/>
</dbReference>
<dbReference type="AlphaFoldDB" id="A0A9W9ZLW3"/>
<reference evidence="4" key="1">
    <citation type="submission" date="2023-01" db="EMBL/GenBank/DDBJ databases">
        <title>Genome assembly of the deep-sea coral Lophelia pertusa.</title>
        <authorList>
            <person name="Herrera S."/>
            <person name="Cordes E."/>
        </authorList>
    </citation>
    <scope>NUCLEOTIDE SEQUENCE</scope>
    <source>
        <strain evidence="4">USNM1676648</strain>
        <tissue evidence="4">Polyp</tissue>
    </source>
</reference>
<dbReference type="PROSITE" id="PS50208">
    <property type="entry name" value="CASPASE_P20"/>
    <property type="match status" value="1"/>
</dbReference>
<organism evidence="4 5">
    <name type="scientific">Desmophyllum pertusum</name>
    <dbReference type="NCBI Taxonomy" id="174260"/>
    <lineage>
        <taxon>Eukaryota</taxon>
        <taxon>Metazoa</taxon>
        <taxon>Cnidaria</taxon>
        <taxon>Anthozoa</taxon>
        <taxon>Hexacorallia</taxon>
        <taxon>Scleractinia</taxon>
        <taxon>Caryophylliina</taxon>
        <taxon>Caryophylliidae</taxon>
        <taxon>Desmophyllum</taxon>
    </lineage>
</organism>
<sequence>MTSHHRTSCDALNRTKPHHAPDTTLHQGRKYSLALKIISVTSLQFFLVILSTEITELSQYRMSHYRMSTQHPRGICLLINNVPNMVSEEKHAQPLTDLFKHLLFDVQVRRNLQMLQIYEVAQEFARKDHSEFDSFVVIIMSVCGQGNEISGVDGRKASLENVMSEFHCN</sequence>
<dbReference type="PANTHER" id="PTHR48169">
    <property type="entry name" value="DED DOMAIN-CONTAINING PROTEIN"/>
    <property type="match status" value="1"/>
</dbReference>
<dbReference type="GO" id="GO:0004197">
    <property type="term" value="F:cysteine-type endopeptidase activity"/>
    <property type="evidence" value="ECO:0007669"/>
    <property type="project" value="InterPro"/>
</dbReference>
<keyword evidence="5" id="KW-1185">Reference proteome</keyword>
<dbReference type="GO" id="GO:0043067">
    <property type="term" value="P:regulation of programmed cell death"/>
    <property type="evidence" value="ECO:0007669"/>
    <property type="project" value="UniProtKB-ARBA"/>
</dbReference>
<evidence type="ECO:0000256" key="1">
    <source>
        <dbReference type="ARBA" id="ARBA00022703"/>
    </source>
</evidence>
<dbReference type="PANTHER" id="PTHR48169:SF7">
    <property type="entry name" value="CASPASE 10"/>
    <property type="match status" value="1"/>
</dbReference>
<dbReference type="Proteomes" id="UP001163046">
    <property type="component" value="Unassembled WGS sequence"/>
</dbReference>
<dbReference type="EMBL" id="MU825890">
    <property type="protein sequence ID" value="KAJ7384123.1"/>
    <property type="molecule type" value="Genomic_DNA"/>
</dbReference>
<dbReference type="InterPro" id="IPR011600">
    <property type="entry name" value="Pept_C14_caspase"/>
</dbReference>
<comment type="caution">
    <text evidence="4">The sequence shown here is derived from an EMBL/GenBank/DDBJ whole genome shotgun (WGS) entry which is preliminary data.</text>
</comment>
<proteinExistence type="predicted"/>
<dbReference type="InterPro" id="IPR001309">
    <property type="entry name" value="Pept_C14_p20"/>
</dbReference>
<dbReference type="Pfam" id="PF00656">
    <property type="entry name" value="Peptidase_C14"/>
    <property type="match status" value="1"/>
</dbReference>
<dbReference type="OrthoDB" id="5947839at2759"/>
<accession>A0A9W9ZLW3</accession>
<name>A0A9W9ZLW3_9CNID</name>
<gene>
    <name evidence="4" type="ORF">OS493_023449</name>
</gene>
<evidence type="ECO:0000313" key="4">
    <source>
        <dbReference type="EMBL" id="KAJ7384123.1"/>
    </source>
</evidence>
<evidence type="ECO:0000256" key="2">
    <source>
        <dbReference type="SAM" id="MobiDB-lite"/>
    </source>
</evidence>
<dbReference type="GO" id="GO:0006508">
    <property type="term" value="P:proteolysis"/>
    <property type="evidence" value="ECO:0007669"/>
    <property type="project" value="InterPro"/>
</dbReference>
<dbReference type="GO" id="GO:0006915">
    <property type="term" value="P:apoptotic process"/>
    <property type="evidence" value="ECO:0007669"/>
    <property type="project" value="UniProtKB-KW"/>
</dbReference>
<dbReference type="InterPro" id="IPR029030">
    <property type="entry name" value="Caspase-like_dom_sf"/>
</dbReference>
<keyword evidence="1" id="KW-0053">Apoptosis</keyword>
<evidence type="ECO:0000259" key="3">
    <source>
        <dbReference type="PROSITE" id="PS50208"/>
    </source>
</evidence>
<feature type="region of interest" description="Disordered" evidence="2">
    <location>
        <begin position="1"/>
        <end position="24"/>
    </location>
</feature>
<dbReference type="Gene3D" id="3.40.50.1460">
    <property type="match status" value="1"/>
</dbReference>